<dbReference type="Gene3D" id="3.40.50.150">
    <property type="entry name" value="Vaccinia Virus protein VP39"/>
    <property type="match status" value="1"/>
</dbReference>
<reference evidence="1" key="1">
    <citation type="submission" date="2023-06" db="EMBL/GenBank/DDBJ databases">
        <authorList>
            <person name="Noh H."/>
        </authorList>
    </citation>
    <scope>NUCLEOTIDE SEQUENCE</scope>
    <source>
        <strain evidence="1">DUCC20226</strain>
    </source>
</reference>
<dbReference type="Proteomes" id="UP001265746">
    <property type="component" value="Unassembled WGS sequence"/>
</dbReference>
<evidence type="ECO:0000313" key="1">
    <source>
        <dbReference type="EMBL" id="KAK2611709.1"/>
    </source>
</evidence>
<sequence length="303" mass="33369">MTVITKSSSRSRAAAETLQGRLEIRFPQRELRDVPQDEEWCELVEGEHVTRIRFHDYAQVFNIPGLYNQLFGGPDSETKCVSPQVMTTLLRDQLPLLLHDGQDRGQRECRTKLRILDLGAGNGMVGEELRSVIQDYDGGLLADSTSIVGFDILPEAKAATERERPGVYDAYVAADVTEYVKAPPSSPTETMLFAQGFNVLTSVSSLAFGDGSVRAFKAAVSLIEDGGLLVFNLKENFFESVDSDIDGEGDDVGTNGFSGLIKDAVEKEVLSIVARRRYCHRYSVTGEPLYYVAVVAVKHATLH</sequence>
<proteinExistence type="predicted"/>
<dbReference type="InterPro" id="IPR029063">
    <property type="entry name" value="SAM-dependent_MTases_sf"/>
</dbReference>
<protein>
    <submittedName>
        <fullName evidence="1">Uncharacterized protein</fullName>
    </submittedName>
</protein>
<name>A0AAD9W6I5_PHOAM</name>
<gene>
    <name evidence="1" type="ORF">N8I77_005033</name>
</gene>
<organism evidence="1 2">
    <name type="scientific">Phomopsis amygdali</name>
    <name type="common">Fusicoccum amygdali</name>
    <dbReference type="NCBI Taxonomy" id="1214568"/>
    <lineage>
        <taxon>Eukaryota</taxon>
        <taxon>Fungi</taxon>
        <taxon>Dikarya</taxon>
        <taxon>Ascomycota</taxon>
        <taxon>Pezizomycotina</taxon>
        <taxon>Sordariomycetes</taxon>
        <taxon>Sordariomycetidae</taxon>
        <taxon>Diaporthales</taxon>
        <taxon>Diaporthaceae</taxon>
        <taxon>Diaporthe</taxon>
    </lineage>
</organism>
<dbReference type="EMBL" id="JAUJFL010000002">
    <property type="protein sequence ID" value="KAK2611709.1"/>
    <property type="molecule type" value="Genomic_DNA"/>
</dbReference>
<evidence type="ECO:0000313" key="2">
    <source>
        <dbReference type="Proteomes" id="UP001265746"/>
    </source>
</evidence>
<dbReference type="AlphaFoldDB" id="A0AAD9W6I5"/>
<keyword evidence="2" id="KW-1185">Reference proteome</keyword>
<comment type="caution">
    <text evidence="1">The sequence shown here is derived from an EMBL/GenBank/DDBJ whole genome shotgun (WGS) entry which is preliminary data.</text>
</comment>
<accession>A0AAD9W6I5</accession>
<dbReference type="SUPFAM" id="SSF53335">
    <property type="entry name" value="S-adenosyl-L-methionine-dependent methyltransferases"/>
    <property type="match status" value="1"/>
</dbReference>